<dbReference type="Pfam" id="PF01694">
    <property type="entry name" value="Rhomboid"/>
    <property type="match status" value="1"/>
</dbReference>
<organism evidence="3 4">
    <name type="scientific">Candidatus Nomurabacteria bacterium GW2011_GWB1_44_12</name>
    <dbReference type="NCBI Taxonomy" id="1618748"/>
    <lineage>
        <taxon>Bacteria</taxon>
        <taxon>Candidatus Nomuraibacteriota</taxon>
    </lineage>
</organism>
<keyword evidence="1" id="KW-0472">Membrane</keyword>
<evidence type="ECO:0000259" key="2">
    <source>
        <dbReference type="Pfam" id="PF01694"/>
    </source>
</evidence>
<gene>
    <name evidence="3" type="ORF">UW25_C0004G0103</name>
</gene>
<reference evidence="3 4" key="1">
    <citation type="journal article" date="2015" name="Nature">
        <title>rRNA introns, odd ribosomes, and small enigmatic genomes across a large radiation of phyla.</title>
        <authorList>
            <person name="Brown C.T."/>
            <person name="Hug L.A."/>
            <person name="Thomas B.C."/>
            <person name="Sharon I."/>
            <person name="Castelle C.J."/>
            <person name="Singh A."/>
            <person name="Wilkins M.J."/>
            <person name="Williams K.H."/>
            <person name="Banfield J.F."/>
        </authorList>
    </citation>
    <scope>NUCLEOTIDE SEQUENCE [LARGE SCALE GENOMIC DNA]</scope>
</reference>
<feature type="transmembrane region" description="Helical" evidence="1">
    <location>
        <begin position="13"/>
        <end position="34"/>
    </location>
</feature>
<dbReference type="AlphaFoldDB" id="A0A837IBK6"/>
<name>A0A837IBK6_9BACT</name>
<comment type="caution">
    <text evidence="3">The sequence shown here is derived from an EMBL/GenBank/DDBJ whole genome shotgun (WGS) entry which is preliminary data.</text>
</comment>
<keyword evidence="1" id="KW-0812">Transmembrane</keyword>
<dbReference type="Proteomes" id="UP000033815">
    <property type="component" value="Unassembled WGS sequence"/>
</dbReference>
<sequence length="130" mass="14373">MMIWLSEETSVDVLWWVVAGGLTPVLFLGLTTGIDDSWKASVSAKLENGKGLPDFGSDAWNISGFEYRNGYIYTDSAISYWFYKLNKFIAGLSTVIFGILVAVLLFMWLGSISIAPTTIIIVLLVLILLK</sequence>
<accession>A0A837IBK6</accession>
<keyword evidence="1" id="KW-1133">Transmembrane helix</keyword>
<feature type="transmembrane region" description="Helical" evidence="1">
    <location>
        <begin position="88"/>
        <end position="106"/>
    </location>
</feature>
<evidence type="ECO:0000256" key="1">
    <source>
        <dbReference type="SAM" id="Phobius"/>
    </source>
</evidence>
<feature type="transmembrane region" description="Helical" evidence="1">
    <location>
        <begin position="112"/>
        <end position="129"/>
    </location>
</feature>
<protein>
    <recommendedName>
        <fullName evidence="2">Peptidase S54 rhomboid domain-containing protein</fullName>
    </recommendedName>
</protein>
<dbReference type="EMBL" id="LCHP01000004">
    <property type="protein sequence ID" value="KKT36775.1"/>
    <property type="molecule type" value="Genomic_DNA"/>
</dbReference>
<evidence type="ECO:0000313" key="4">
    <source>
        <dbReference type="Proteomes" id="UP000033815"/>
    </source>
</evidence>
<feature type="domain" description="Peptidase S54 rhomboid" evidence="2">
    <location>
        <begin position="74"/>
        <end position="128"/>
    </location>
</feature>
<dbReference type="InterPro" id="IPR022764">
    <property type="entry name" value="Peptidase_S54_rhomboid_dom"/>
</dbReference>
<proteinExistence type="predicted"/>
<evidence type="ECO:0000313" key="3">
    <source>
        <dbReference type="EMBL" id="KKT36775.1"/>
    </source>
</evidence>